<evidence type="ECO:0000256" key="7">
    <source>
        <dbReference type="ARBA" id="ARBA00023139"/>
    </source>
</evidence>
<keyword evidence="5" id="KW-0732">Signal</keyword>
<dbReference type="Pfam" id="PF02107">
    <property type="entry name" value="FlgH"/>
    <property type="match status" value="1"/>
</dbReference>
<comment type="similarity">
    <text evidence="3 11">Belongs to the FlgH family.</text>
</comment>
<dbReference type="RefSeq" id="WP_246813922.1">
    <property type="nucleotide sequence ID" value="NZ_MWIN01000022.1"/>
</dbReference>
<evidence type="ECO:0000256" key="4">
    <source>
        <dbReference type="ARBA" id="ARBA00011439"/>
    </source>
</evidence>
<proteinExistence type="inferred from homology"/>
<keyword evidence="8 11" id="KW-0975">Bacterial flagellum</keyword>
<dbReference type="NCBIfam" id="NF001304">
    <property type="entry name" value="PRK00249.1-4"/>
    <property type="match status" value="1"/>
</dbReference>
<protein>
    <recommendedName>
        <fullName evidence="11">Flagellar L-ring protein</fullName>
    </recommendedName>
    <alternativeName>
        <fullName evidence="11">Basal body L-ring protein</fullName>
    </alternativeName>
</protein>
<accession>A0A4R7PBH7</accession>
<dbReference type="Proteomes" id="UP000295341">
    <property type="component" value="Unassembled WGS sequence"/>
</dbReference>
<keyword evidence="9 11" id="KW-0998">Cell outer membrane</keyword>
<reference evidence="13 14" key="1">
    <citation type="submission" date="2019-03" db="EMBL/GenBank/DDBJ databases">
        <title>Genomic Encyclopedia of Type Strains, Phase IV (KMG-IV): sequencing the most valuable type-strain genomes for metagenomic binning, comparative biology and taxonomic classification.</title>
        <authorList>
            <person name="Goeker M."/>
        </authorList>
    </citation>
    <scope>NUCLEOTIDE SEQUENCE [LARGE SCALE GENOMIC DNA]</scope>
    <source>
        <strain evidence="13 14">DSM 26377</strain>
    </source>
</reference>
<dbReference type="AlphaFoldDB" id="A0A4R7PBH7"/>
<dbReference type="GO" id="GO:0003774">
    <property type="term" value="F:cytoskeletal motor activity"/>
    <property type="evidence" value="ECO:0007669"/>
    <property type="project" value="InterPro"/>
</dbReference>
<dbReference type="GO" id="GO:0009427">
    <property type="term" value="C:bacterial-type flagellum basal body, distal rod, L ring"/>
    <property type="evidence" value="ECO:0007669"/>
    <property type="project" value="InterPro"/>
</dbReference>
<evidence type="ECO:0000256" key="9">
    <source>
        <dbReference type="ARBA" id="ARBA00023237"/>
    </source>
</evidence>
<evidence type="ECO:0000313" key="13">
    <source>
        <dbReference type="EMBL" id="TDU31022.1"/>
    </source>
</evidence>
<dbReference type="InterPro" id="IPR000527">
    <property type="entry name" value="Flag_Lring"/>
</dbReference>
<dbReference type="PANTHER" id="PTHR34933">
    <property type="entry name" value="FLAGELLAR L-RING PROTEIN"/>
    <property type="match status" value="1"/>
</dbReference>
<keyword evidence="10" id="KW-0449">Lipoprotein</keyword>
<comment type="subcellular location">
    <subcellularLocation>
        <location evidence="11">Cell outer membrane</location>
    </subcellularLocation>
    <subcellularLocation>
        <location evidence="11">Bacterial flagellum basal body</location>
    </subcellularLocation>
    <subcellularLocation>
        <location evidence="2">Membrane</location>
        <topology evidence="2">Lipid-anchor</topology>
    </subcellularLocation>
</comment>
<feature type="region of interest" description="Disordered" evidence="12">
    <location>
        <begin position="1"/>
        <end position="24"/>
    </location>
</feature>
<keyword evidence="7" id="KW-0564">Palmitate</keyword>
<organism evidence="13 14">
    <name type="scientific">Panacagrimonas perspica</name>
    <dbReference type="NCBI Taxonomy" id="381431"/>
    <lineage>
        <taxon>Bacteria</taxon>
        <taxon>Pseudomonadati</taxon>
        <taxon>Pseudomonadota</taxon>
        <taxon>Gammaproteobacteria</taxon>
        <taxon>Nevskiales</taxon>
        <taxon>Nevskiaceae</taxon>
        <taxon>Panacagrimonas</taxon>
    </lineage>
</organism>
<dbReference type="HAMAP" id="MF_00415">
    <property type="entry name" value="FlgH"/>
    <property type="match status" value="1"/>
</dbReference>
<evidence type="ECO:0000313" key="14">
    <source>
        <dbReference type="Proteomes" id="UP000295341"/>
    </source>
</evidence>
<keyword evidence="6 11" id="KW-0472">Membrane</keyword>
<evidence type="ECO:0000256" key="2">
    <source>
        <dbReference type="ARBA" id="ARBA00004635"/>
    </source>
</evidence>
<evidence type="ECO:0000256" key="5">
    <source>
        <dbReference type="ARBA" id="ARBA00022729"/>
    </source>
</evidence>
<keyword evidence="13" id="KW-0282">Flagellum</keyword>
<comment type="caution">
    <text evidence="13">The sequence shown here is derived from an EMBL/GenBank/DDBJ whole genome shotgun (WGS) entry which is preliminary data.</text>
</comment>
<name>A0A4R7PBH7_9GAMM</name>
<dbReference type="PRINTS" id="PR01008">
    <property type="entry name" value="FLGLRINGFLGH"/>
</dbReference>
<comment type="function">
    <text evidence="1 11">Assembles around the rod to form the L-ring and probably protects the motor/basal body from shearing forces during rotation.</text>
</comment>
<feature type="compositionally biased region" description="Polar residues" evidence="12">
    <location>
        <begin position="7"/>
        <end position="20"/>
    </location>
</feature>
<keyword evidence="13" id="KW-0969">Cilium</keyword>
<gene>
    <name evidence="11" type="primary">flgH</name>
    <name evidence="13" type="ORF">DFR24_0380</name>
</gene>
<evidence type="ECO:0000256" key="10">
    <source>
        <dbReference type="ARBA" id="ARBA00023288"/>
    </source>
</evidence>
<comment type="subunit">
    <text evidence="4 11">The basal body constitutes a major portion of the flagellar organelle and consists of four rings (L,P,S, and M) mounted on a central rod.</text>
</comment>
<sequence length="211" mass="22103">MLGACATTGSPGVSTPQVSDSVRRAPPAATAGAIYNAGTGFALFEDPKARVEGDLLTVLLVEKTQAQKKASTSTSKDTSIEIANPTLFGRPLSRDGTPIGEIGVSGSRGFDGKGDTSQSNQLTGSITVTVVERLPNGNLVVAGEKNVELNQGSERVRLSGIVRPVDVRPDNSITSDRVADAHIEYVGRGALADANAQGWLSRFFTSPWFPF</sequence>
<keyword evidence="13" id="KW-0966">Cell projection</keyword>
<evidence type="ECO:0000256" key="8">
    <source>
        <dbReference type="ARBA" id="ARBA00023143"/>
    </source>
</evidence>
<dbReference type="PANTHER" id="PTHR34933:SF1">
    <property type="entry name" value="FLAGELLAR L-RING PROTEIN"/>
    <property type="match status" value="1"/>
</dbReference>
<evidence type="ECO:0000256" key="12">
    <source>
        <dbReference type="SAM" id="MobiDB-lite"/>
    </source>
</evidence>
<evidence type="ECO:0000256" key="1">
    <source>
        <dbReference type="ARBA" id="ARBA00002591"/>
    </source>
</evidence>
<keyword evidence="14" id="KW-1185">Reference proteome</keyword>
<evidence type="ECO:0000256" key="11">
    <source>
        <dbReference type="HAMAP-Rule" id="MF_00415"/>
    </source>
</evidence>
<evidence type="ECO:0000256" key="6">
    <source>
        <dbReference type="ARBA" id="ARBA00023136"/>
    </source>
</evidence>
<dbReference type="GO" id="GO:0071973">
    <property type="term" value="P:bacterial-type flagellum-dependent cell motility"/>
    <property type="evidence" value="ECO:0007669"/>
    <property type="project" value="InterPro"/>
</dbReference>
<dbReference type="GO" id="GO:0009279">
    <property type="term" value="C:cell outer membrane"/>
    <property type="evidence" value="ECO:0007669"/>
    <property type="project" value="UniProtKB-SubCell"/>
</dbReference>
<dbReference type="EMBL" id="SOBT01000008">
    <property type="protein sequence ID" value="TDU31022.1"/>
    <property type="molecule type" value="Genomic_DNA"/>
</dbReference>
<evidence type="ECO:0000256" key="3">
    <source>
        <dbReference type="ARBA" id="ARBA00006929"/>
    </source>
</evidence>